<name>A0A9W7CV93_9STRA</name>
<protein>
    <submittedName>
        <fullName evidence="2">Unnamed protein product</fullName>
    </submittedName>
</protein>
<reference evidence="2" key="1">
    <citation type="submission" date="2023-04" db="EMBL/GenBank/DDBJ databases">
        <title>Phytophthora fragariaefolia NBRC 109709.</title>
        <authorList>
            <person name="Ichikawa N."/>
            <person name="Sato H."/>
            <person name="Tonouchi N."/>
        </authorList>
    </citation>
    <scope>NUCLEOTIDE SEQUENCE</scope>
    <source>
        <strain evidence="2">NBRC 109709</strain>
    </source>
</reference>
<accession>A0A9W7CV93</accession>
<organism evidence="2 3">
    <name type="scientific">Phytophthora fragariaefolia</name>
    <dbReference type="NCBI Taxonomy" id="1490495"/>
    <lineage>
        <taxon>Eukaryota</taxon>
        <taxon>Sar</taxon>
        <taxon>Stramenopiles</taxon>
        <taxon>Oomycota</taxon>
        <taxon>Peronosporomycetes</taxon>
        <taxon>Peronosporales</taxon>
        <taxon>Peronosporaceae</taxon>
        <taxon>Phytophthora</taxon>
    </lineage>
</organism>
<proteinExistence type="predicted"/>
<feature type="compositionally biased region" description="Basic and acidic residues" evidence="1">
    <location>
        <begin position="17"/>
        <end position="26"/>
    </location>
</feature>
<feature type="region of interest" description="Disordered" evidence="1">
    <location>
        <begin position="1"/>
        <end position="84"/>
    </location>
</feature>
<gene>
    <name evidence="2" type="ORF">Pfra01_001459800</name>
</gene>
<feature type="compositionally biased region" description="Low complexity" evidence="1">
    <location>
        <begin position="28"/>
        <end position="37"/>
    </location>
</feature>
<keyword evidence="3" id="KW-1185">Reference proteome</keyword>
<dbReference type="EMBL" id="BSXT01001525">
    <property type="protein sequence ID" value="GMF43310.1"/>
    <property type="molecule type" value="Genomic_DNA"/>
</dbReference>
<feature type="compositionally biased region" description="Basic and acidic residues" evidence="1">
    <location>
        <begin position="38"/>
        <end position="59"/>
    </location>
</feature>
<evidence type="ECO:0000313" key="3">
    <source>
        <dbReference type="Proteomes" id="UP001165121"/>
    </source>
</evidence>
<evidence type="ECO:0000256" key="1">
    <source>
        <dbReference type="SAM" id="MobiDB-lite"/>
    </source>
</evidence>
<dbReference type="AlphaFoldDB" id="A0A9W7CV93"/>
<dbReference type="Proteomes" id="UP001165121">
    <property type="component" value="Unassembled WGS sequence"/>
</dbReference>
<evidence type="ECO:0000313" key="2">
    <source>
        <dbReference type="EMBL" id="GMF43310.1"/>
    </source>
</evidence>
<comment type="caution">
    <text evidence="2">The sequence shown here is derived from an EMBL/GenBank/DDBJ whole genome shotgun (WGS) entry which is preliminary data.</text>
</comment>
<sequence length="84" mass="9178">MVSDLVDTAVAQQRSAESTRDWKKGDWAAAPKPQAPADPKDTWMDSPPDGKDGQDDVKGRVGTGWPWKSGKGTDKLDLDGIKRR</sequence>
<feature type="compositionally biased region" description="Basic and acidic residues" evidence="1">
    <location>
        <begin position="71"/>
        <end position="84"/>
    </location>
</feature>
<dbReference type="OrthoDB" id="74240at2759"/>